<protein>
    <submittedName>
        <fullName evidence="1">Uncharacterized protein</fullName>
    </submittedName>
</protein>
<comment type="caution">
    <text evidence="1">The sequence shown here is derived from an EMBL/GenBank/DDBJ whole genome shotgun (WGS) entry which is preliminary data.</text>
</comment>
<gene>
    <name evidence="1" type="ORF">LCGC14_0593410</name>
</gene>
<dbReference type="AlphaFoldDB" id="A0A0F9ULB4"/>
<proteinExistence type="predicted"/>
<organism evidence="1">
    <name type="scientific">marine sediment metagenome</name>
    <dbReference type="NCBI Taxonomy" id="412755"/>
    <lineage>
        <taxon>unclassified sequences</taxon>
        <taxon>metagenomes</taxon>
        <taxon>ecological metagenomes</taxon>
    </lineage>
</organism>
<accession>A0A0F9ULB4</accession>
<evidence type="ECO:0000313" key="1">
    <source>
        <dbReference type="EMBL" id="KKN54363.1"/>
    </source>
</evidence>
<sequence>MWRKTKNGDIEVVNERPTVRRSAVIEAGSCMGCNSKGMTKVTKLTSPNNTEIRLCDKCVKEMRNAT</sequence>
<dbReference type="EMBL" id="LAZR01000932">
    <property type="protein sequence ID" value="KKN54363.1"/>
    <property type="molecule type" value="Genomic_DNA"/>
</dbReference>
<reference evidence="1" key="1">
    <citation type="journal article" date="2015" name="Nature">
        <title>Complex archaea that bridge the gap between prokaryotes and eukaryotes.</title>
        <authorList>
            <person name="Spang A."/>
            <person name="Saw J.H."/>
            <person name="Jorgensen S.L."/>
            <person name="Zaremba-Niedzwiedzka K."/>
            <person name="Martijn J."/>
            <person name="Lind A.E."/>
            <person name="van Eijk R."/>
            <person name="Schleper C."/>
            <person name="Guy L."/>
            <person name="Ettema T.J."/>
        </authorList>
    </citation>
    <scope>NUCLEOTIDE SEQUENCE</scope>
</reference>
<name>A0A0F9ULB4_9ZZZZ</name>